<sequence length="106" mass="10859">MPWIYLVVAGLLETGWAIGLKYTDGFRRPVPSVLTALAIVASMWLLGLAARDLPIGTAYAVWVGIGATGAAILGVVLLGEPLSAARAAFLGLLVVSIVGLKLTAAS</sequence>
<dbReference type="SUPFAM" id="SSF103481">
    <property type="entry name" value="Multidrug resistance efflux transporter EmrE"/>
    <property type="match status" value="1"/>
</dbReference>
<dbReference type="FunFam" id="1.10.3730.20:FF:000001">
    <property type="entry name" value="Quaternary ammonium compound resistance transporter SugE"/>
    <property type="match status" value="1"/>
</dbReference>
<feature type="transmembrane region" description="Helical" evidence="10">
    <location>
        <begin position="33"/>
        <end position="50"/>
    </location>
</feature>
<dbReference type="Gene3D" id="1.10.3730.20">
    <property type="match status" value="1"/>
</dbReference>
<comment type="subcellular location">
    <subcellularLocation>
        <location evidence="1 9">Cell membrane</location>
        <topology evidence="1 9">Multi-pass membrane protein</topology>
    </subcellularLocation>
</comment>
<proteinExistence type="inferred from homology"/>
<name>B8JCK6_ANAD2</name>
<dbReference type="GO" id="GO:0022857">
    <property type="term" value="F:transmembrane transporter activity"/>
    <property type="evidence" value="ECO:0007669"/>
    <property type="project" value="InterPro"/>
</dbReference>
<keyword evidence="5 10" id="KW-1133">Transmembrane helix</keyword>
<comment type="similarity">
    <text evidence="7">Belongs to the drug/metabolite transporter (DMT) superfamily. Small multidrug resistance (SMR) (TC 2.A.7.1) family. Gdx/SugE subfamily.</text>
</comment>
<keyword evidence="4 9" id="KW-0812">Transmembrane</keyword>
<feature type="transmembrane region" description="Helical" evidence="10">
    <location>
        <begin position="57"/>
        <end position="78"/>
    </location>
</feature>
<dbReference type="AlphaFoldDB" id="B8JCK6"/>
<evidence type="ECO:0000256" key="10">
    <source>
        <dbReference type="SAM" id="Phobius"/>
    </source>
</evidence>
<evidence type="ECO:0000256" key="8">
    <source>
        <dbReference type="ARBA" id="ARBA00039168"/>
    </source>
</evidence>
<evidence type="ECO:0000256" key="9">
    <source>
        <dbReference type="RuleBase" id="RU003942"/>
    </source>
</evidence>
<dbReference type="EMBL" id="CP001359">
    <property type="protein sequence ID" value="ACL67726.1"/>
    <property type="molecule type" value="Genomic_DNA"/>
</dbReference>
<dbReference type="PANTHER" id="PTHR30561:SF0">
    <property type="entry name" value="GUANIDINIUM EXPORTER"/>
    <property type="match status" value="1"/>
</dbReference>
<evidence type="ECO:0000256" key="2">
    <source>
        <dbReference type="ARBA" id="ARBA00022448"/>
    </source>
</evidence>
<accession>B8JCK6</accession>
<dbReference type="KEGG" id="acp:A2cp1_4409"/>
<keyword evidence="6 10" id="KW-0472">Membrane</keyword>
<dbReference type="GO" id="GO:0005886">
    <property type="term" value="C:plasma membrane"/>
    <property type="evidence" value="ECO:0007669"/>
    <property type="project" value="UniProtKB-SubCell"/>
</dbReference>
<dbReference type="NCBIfam" id="NF008512">
    <property type="entry name" value="PRK11431.1"/>
    <property type="match status" value="1"/>
</dbReference>
<dbReference type="PANTHER" id="PTHR30561">
    <property type="entry name" value="SMR FAMILY PROTON-DEPENDENT DRUG EFFLUX TRANSPORTER SUGE"/>
    <property type="match status" value="1"/>
</dbReference>
<dbReference type="InterPro" id="IPR045324">
    <property type="entry name" value="Small_multidrug_res"/>
</dbReference>
<dbReference type="InterPro" id="IPR000390">
    <property type="entry name" value="Small_drug/metabolite_transptr"/>
</dbReference>
<organism evidence="11 12">
    <name type="scientific">Anaeromyxobacter dehalogenans (strain ATCC BAA-258 / DSM 21875 / 2CP-1)</name>
    <dbReference type="NCBI Taxonomy" id="455488"/>
    <lineage>
        <taxon>Bacteria</taxon>
        <taxon>Pseudomonadati</taxon>
        <taxon>Myxococcota</taxon>
        <taxon>Myxococcia</taxon>
        <taxon>Myxococcales</taxon>
        <taxon>Cystobacterineae</taxon>
        <taxon>Anaeromyxobacteraceae</taxon>
        <taxon>Anaeromyxobacter</taxon>
    </lineage>
</organism>
<keyword evidence="3" id="KW-1003">Cell membrane</keyword>
<evidence type="ECO:0000313" key="11">
    <source>
        <dbReference type="EMBL" id="ACL67726.1"/>
    </source>
</evidence>
<feature type="transmembrane region" description="Helical" evidence="10">
    <location>
        <begin position="84"/>
        <end position="104"/>
    </location>
</feature>
<dbReference type="InterPro" id="IPR037185">
    <property type="entry name" value="EmrE-like"/>
</dbReference>
<evidence type="ECO:0000313" key="12">
    <source>
        <dbReference type="Proteomes" id="UP000007089"/>
    </source>
</evidence>
<dbReference type="RefSeq" id="WP_015935411.1">
    <property type="nucleotide sequence ID" value="NC_011891.1"/>
</dbReference>
<protein>
    <recommendedName>
        <fullName evidence="8">Guanidinium exporter</fullName>
    </recommendedName>
</protein>
<dbReference type="HOGENOM" id="CLU_133067_1_3_7"/>
<evidence type="ECO:0000256" key="6">
    <source>
        <dbReference type="ARBA" id="ARBA00023136"/>
    </source>
</evidence>
<evidence type="ECO:0000256" key="3">
    <source>
        <dbReference type="ARBA" id="ARBA00022475"/>
    </source>
</evidence>
<dbReference type="Proteomes" id="UP000007089">
    <property type="component" value="Chromosome"/>
</dbReference>
<reference evidence="11" key="1">
    <citation type="submission" date="2009-01" db="EMBL/GenBank/DDBJ databases">
        <title>Complete sequence of Anaeromyxobacter dehalogenans 2CP-1.</title>
        <authorList>
            <consortium name="US DOE Joint Genome Institute"/>
            <person name="Lucas S."/>
            <person name="Copeland A."/>
            <person name="Lapidus A."/>
            <person name="Glavina del Rio T."/>
            <person name="Dalin E."/>
            <person name="Tice H."/>
            <person name="Bruce D."/>
            <person name="Goodwin L."/>
            <person name="Pitluck S."/>
            <person name="Saunders E."/>
            <person name="Brettin T."/>
            <person name="Detter J.C."/>
            <person name="Han C."/>
            <person name="Larimer F."/>
            <person name="Land M."/>
            <person name="Hauser L."/>
            <person name="Kyrpides N."/>
            <person name="Ovchinnikova G."/>
            <person name="Beliaev A.S."/>
            <person name="Richardson P."/>
        </authorList>
    </citation>
    <scope>NUCLEOTIDE SEQUENCE</scope>
    <source>
        <strain evidence="11">2CP-1</strain>
    </source>
</reference>
<keyword evidence="12" id="KW-1185">Reference proteome</keyword>
<dbReference type="Pfam" id="PF00893">
    <property type="entry name" value="Multi_Drug_Res"/>
    <property type="match status" value="1"/>
</dbReference>
<keyword evidence="2" id="KW-0813">Transport</keyword>
<dbReference type="GO" id="GO:1990961">
    <property type="term" value="P:xenobiotic detoxification by transmembrane export across the plasma membrane"/>
    <property type="evidence" value="ECO:0007669"/>
    <property type="project" value="UniProtKB-ARBA"/>
</dbReference>
<evidence type="ECO:0000256" key="4">
    <source>
        <dbReference type="ARBA" id="ARBA00022692"/>
    </source>
</evidence>
<gene>
    <name evidence="11" type="ordered locus">A2cp1_4409</name>
</gene>
<evidence type="ECO:0000256" key="1">
    <source>
        <dbReference type="ARBA" id="ARBA00004651"/>
    </source>
</evidence>
<evidence type="ECO:0000256" key="7">
    <source>
        <dbReference type="ARBA" id="ARBA00038151"/>
    </source>
</evidence>
<evidence type="ECO:0000256" key="5">
    <source>
        <dbReference type="ARBA" id="ARBA00022989"/>
    </source>
</evidence>